<dbReference type="EMBL" id="CAUEEQ010030888">
    <property type="protein sequence ID" value="CAJ0949922.1"/>
    <property type="molecule type" value="Genomic_DNA"/>
</dbReference>
<comment type="caution">
    <text evidence="2">The sequence shown here is derived from an EMBL/GenBank/DDBJ whole genome shotgun (WGS) entry which is preliminary data.</text>
</comment>
<evidence type="ECO:0000313" key="2">
    <source>
        <dbReference type="EMBL" id="CAJ0949922.1"/>
    </source>
</evidence>
<accession>A0ABN9LVY9</accession>
<dbReference type="Proteomes" id="UP001176940">
    <property type="component" value="Unassembled WGS sequence"/>
</dbReference>
<proteinExistence type="predicted"/>
<feature type="region of interest" description="Disordered" evidence="1">
    <location>
        <begin position="126"/>
        <end position="151"/>
    </location>
</feature>
<evidence type="ECO:0000256" key="1">
    <source>
        <dbReference type="SAM" id="MobiDB-lite"/>
    </source>
</evidence>
<evidence type="ECO:0000313" key="3">
    <source>
        <dbReference type="Proteomes" id="UP001176940"/>
    </source>
</evidence>
<gene>
    <name evidence="2" type="ORF">RIMI_LOCUS12807559</name>
</gene>
<sequence>MAFPRNNLMHLNHTANPTPNSNFMDLSHPSQHNTGLGGIPISDHSNSVESINVKEWQDGLRALLPNININFGGLQNASSPSNATHSAPTSNHATPNSLNWDCPSSWMDPAIITGRLLLQAQLSLPHTTDGEGDKHCDDDEAADQRDDERKAKTFIWSQRDGCEQKMRNAGGM</sequence>
<name>A0ABN9LVY9_9NEOB</name>
<organism evidence="2 3">
    <name type="scientific">Ranitomeya imitator</name>
    <name type="common">mimic poison frog</name>
    <dbReference type="NCBI Taxonomy" id="111125"/>
    <lineage>
        <taxon>Eukaryota</taxon>
        <taxon>Metazoa</taxon>
        <taxon>Chordata</taxon>
        <taxon>Craniata</taxon>
        <taxon>Vertebrata</taxon>
        <taxon>Euteleostomi</taxon>
        <taxon>Amphibia</taxon>
        <taxon>Batrachia</taxon>
        <taxon>Anura</taxon>
        <taxon>Neobatrachia</taxon>
        <taxon>Hyloidea</taxon>
        <taxon>Dendrobatidae</taxon>
        <taxon>Dendrobatinae</taxon>
        <taxon>Ranitomeya</taxon>
    </lineage>
</organism>
<feature type="compositionally biased region" description="Basic and acidic residues" evidence="1">
    <location>
        <begin position="128"/>
        <end position="151"/>
    </location>
</feature>
<protein>
    <submittedName>
        <fullName evidence="2">Uncharacterized protein</fullName>
    </submittedName>
</protein>
<keyword evidence="3" id="KW-1185">Reference proteome</keyword>
<reference evidence="2" key="1">
    <citation type="submission" date="2023-07" db="EMBL/GenBank/DDBJ databases">
        <authorList>
            <person name="Stuckert A."/>
        </authorList>
    </citation>
    <scope>NUCLEOTIDE SEQUENCE</scope>
</reference>
<feature type="region of interest" description="Disordered" evidence="1">
    <location>
        <begin position="77"/>
        <end position="96"/>
    </location>
</feature>